<sequence>MSEMTESDTPYTALGFYHKISQLRADTWNALKRDLGKLVRLRDEAQARNLVKAVDVKLTRLEIIEDYHAFPSKEDFRHLWSLFDREEYALLEKVVKRLVRALISESYRRRHVDLSETDADAEDLEALDALAQLRRGHPASNSSSQPYFELLIVDAMSTQEEEVVREAFHNLRRPEDRFVYDVVTVRSFEDALIAILVNPNIQACLIRYEFPYKSKYNLSALRNYLEGLSEIELESKSEAERSILLSSMIREIRPEIDQFLVTSGDVEATASQDIRHFNRIFYRETDYIEQHHTILRAIDDRYRTPFFDALREYSKKPTGVFHAMPISRGKSVTRSHWAGHMIDFYGINIFLAETSATSGGLDSLLQPYGPIKKAQEYAARAFGSRQSFFVTNGTSTANKIVVQALVKPRDIVLIDRDCHKSHHYGMVLAGAHVAYLDSYPLNDYSMYGAVPLKEIKKTLLALKRSGQLHKVKMLLLTNCTFDGVVYNVRRVMEECLAIKPDLVFLWDEAWFAFATFNPTYRPRTAMHAARTLLDRYRSDAYREEYAAWKAEFDQCDPDDDATWLEQRLLPDPDLVRVRAYATHSTHKTLTSLRQGSMIHVHDQDFRHKVEGPFHEAYMTHTSTSPNYQIVASLDVGRMQAEMEGFELVHAQVEAALSLREQLYTNPLLLKYFEVLKNSDMIPLEYRQSGVDTFYDPSTGWNKMEEAWAHDEFVVDPSRITMAIGKTGIDGDAFKNEYLMNKFGIQINKTSRNTVLFMTNIGTTRGSIAYLLDVLIKLAKSFDRRWEDSSRPERKIIEHQIKSLTQDLPPLPDFSRFHDAFRPLTESPEGDIRRAYFLSYDEENTEYLRFDNGALQAEMQAGRDVVSASFVIPYPPGFPVLVPGQVISAEILRFLQALDVKEIHGYRPELGLIVFTEEALEATEQGAD</sequence>
<keyword evidence="6" id="KW-1185">Reference proteome</keyword>
<accession>A0A1G9JIR4</accession>
<evidence type="ECO:0000256" key="3">
    <source>
        <dbReference type="ARBA" id="ARBA00022679"/>
    </source>
</evidence>
<dbReference type="OrthoDB" id="9761189at2"/>
<proteinExistence type="predicted"/>
<feature type="domain" description="Orn/Lys/Arg decarboxylases family 1 pyridoxal-P attachment site" evidence="4">
    <location>
        <begin position="304"/>
        <end position="529"/>
    </location>
</feature>
<protein>
    <submittedName>
        <fullName evidence="5">Arginine decarboxylase</fullName>
    </submittedName>
</protein>
<keyword evidence="3" id="KW-0808">Transferase</keyword>
<dbReference type="PANTHER" id="PTHR42832">
    <property type="entry name" value="AMINO ACID AMINOTRANSFERASE"/>
    <property type="match status" value="1"/>
</dbReference>
<dbReference type="EMBL" id="FNGH01000004">
    <property type="protein sequence ID" value="SDL37116.1"/>
    <property type="molecule type" value="Genomic_DNA"/>
</dbReference>
<dbReference type="PANTHER" id="PTHR42832:SF4">
    <property type="entry name" value="BLR3474 PROTEIN"/>
    <property type="match status" value="1"/>
</dbReference>
<reference evidence="6" key="1">
    <citation type="submission" date="2016-10" db="EMBL/GenBank/DDBJ databases">
        <authorList>
            <person name="Varghese N."/>
            <person name="Submissions S."/>
        </authorList>
    </citation>
    <scope>NUCLEOTIDE SEQUENCE [LARGE SCALE GENOMIC DNA]</scope>
    <source>
        <strain evidence="6">AAP</strain>
    </source>
</reference>
<dbReference type="InterPro" id="IPR015421">
    <property type="entry name" value="PyrdxlP-dep_Trfase_major"/>
</dbReference>
<evidence type="ECO:0000313" key="5">
    <source>
        <dbReference type="EMBL" id="SDL37116.1"/>
    </source>
</evidence>
<dbReference type="SUPFAM" id="SSF53383">
    <property type="entry name" value="PLP-dependent transferases"/>
    <property type="match status" value="1"/>
</dbReference>
<dbReference type="Gene3D" id="3.90.100.10">
    <property type="entry name" value="Orn/Lys/Arg decarboxylase, C-terminal domain"/>
    <property type="match status" value="1"/>
</dbReference>
<gene>
    <name evidence="5" type="ORF">SAMN05192555_10445</name>
</gene>
<dbReference type="Proteomes" id="UP000199107">
    <property type="component" value="Unassembled WGS sequence"/>
</dbReference>
<comment type="cofactor">
    <cofactor evidence="1">
        <name>pyridoxal 5'-phosphate</name>
        <dbReference type="ChEBI" id="CHEBI:597326"/>
    </cofactor>
</comment>
<evidence type="ECO:0000259" key="4">
    <source>
        <dbReference type="Pfam" id="PF01276"/>
    </source>
</evidence>
<dbReference type="Pfam" id="PF01276">
    <property type="entry name" value="OKR_DC_1"/>
    <property type="match status" value="2"/>
</dbReference>
<feature type="domain" description="Orn/Lys/Arg decarboxylases family 1 pyridoxal-P attachment site" evidence="4">
    <location>
        <begin position="580"/>
        <end position="764"/>
    </location>
</feature>
<dbReference type="Gene3D" id="3.40.640.10">
    <property type="entry name" value="Type I PLP-dependent aspartate aminotransferase-like (Major domain)"/>
    <property type="match status" value="1"/>
</dbReference>
<dbReference type="InterPro" id="IPR050881">
    <property type="entry name" value="LL-DAP_aminotransferase"/>
</dbReference>
<organism evidence="5 6">
    <name type="scientific">Franzmannia pantelleriensis</name>
    <dbReference type="NCBI Taxonomy" id="48727"/>
    <lineage>
        <taxon>Bacteria</taxon>
        <taxon>Pseudomonadati</taxon>
        <taxon>Pseudomonadota</taxon>
        <taxon>Gammaproteobacteria</taxon>
        <taxon>Oceanospirillales</taxon>
        <taxon>Halomonadaceae</taxon>
        <taxon>Franzmannia</taxon>
    </lineage>
</organism>
<evidence type="ECO:0000256" key="1">
    <source>
        <dbReference type="ARBA" id="ARBA00001933"/>
    </source>
</evidence>
<evidence type="ECO:0000313" key="6">
    <source>
        <dbReference type="Proteomes" id="UP000199107"/>
    </source>
</evidence>
<dbReference type="RefSeq" id="WP_089657635.1">
    <property type="nucleotide sequence ID" value="NZ_FNGH01000004.1"/>
</dbReference>
<name>A0A1G9JIR4_9GAMM</name>
<dbReference type="InterPro" id="IPR015424">
    <property type="entry name" value="PyrdxlP-dep_Trfase"/>
</dbReference>
<evidence type="ECO:0000256" key="2">
    <source>
        <dbReference type="ARBA" id="ARBA00022576"/>
    </source>
</evidence>
<keyword evidence="2" id="KW-0032">Aminotransferase</keyword>
<dbReference type="STRING" id="48727.SAMN05192555_10445"/>
<dbReference type="InterPro" id="IPR000310">
    <property type="entry name" value="Orn/Lys/Arg_deCO2ase_major_dom"/>
</dbReference>
<dbReference type="GO" id="GO:0008483">
    <property type="term" value="F:transaminase activity"/>
    <property type="evidence" value="ECO:0007669"/>
    <property type="project" value="UniProtKB-KW"/>
</dbReference>
<dbReference type="AlphaFoldDB" id="A0A1G9JIR4"/>